<accession>A0A6J4NS13</accession>
<protein>
    <submittedName>
        <fullName evidence="1">Uncharacterized protein</fullName>
    </submittedName>
</protein>
<reference evidence="1" key="1">
    <citation type="submission" date="2020-02" db="EMBL/GenBank/DDBJ databases">
        <authorList>
            <person name="Meier V. D."/>
        </authorList>
    </citation>
    <scope>NUCLEOTIDE SEQUENCE</scope>
    <source>
        <strain evidence="1">AVDCRST_MAG01</strain>
    </source>
</reference>
<dbReference type="EMBL" id="CADCUW010000117">
    <property type="protein sequence ID" value="CAA9395689.1"/>
    <property type="molecule type" value="Genomic_DNA"/>
</dbReference>
<dbReference type="AlphaFoldDB" id="A0A6J4NS13"/>
<organism evidence="1">
    <name type="scientific">uncultured Rubrobacteraceae bacterium</name>
    <dbReference type="NCBI Taxonomy" id="349277"/>
    <lineage>
        <taxon>Bacteria</taxon>
        <taxon>Bacillati</taxon>
        <taxon>Actinomycetota</taxon>
        <taxon>Rubrobacteria</taxon>
        <taxon>Rubrobacterales</taxon>
        <taxon>Rubrobacteraceae</taxon>
        <taxon>environmental samples</taxon>
    </lineage>
</organism>
<name>A0A6J4NS13_9ACTN</name>
<evidence type="ECO:0000313" key="1">
    <source>
        <dbReference type="EMBL" id="CAA9395689.1"/>
    </source>
</evidence>
<sequence>MRAIDQTRLPEDVILSVVGTLEEFAEAISSLRAPGVMGDRGTRRRRGRRRI</sequence>
<gene>
    <name evidence="1" type="ORF">AVDCRST_MAG01-01-786</name>
</gene>
<proteinExistence type="predicted"/>